<dbReference type="PANTHER" id="PTHR24148:SF73">
    <property type="entry name" value="HET DOMAIN PROTEIN (AFU_ORTHOLOGUE AFUA_8G01020)"/>
    <property type="match status" value="1"/>
</dbReference>
<evidence type="ECO:0000313" key="2">
    <source>
        <dbReference type="EMBL" id="KAK0704503.1"/>
    </source>
</evidence>
<dbReference type="InterPro" id="IPR010730">
    <property type="entry name" value="HET"/>
</dbReference>
<dbReference type="Pfam" id="PF06985">
    <property type="entry name" value="HET"/>
    <property type="match status" value="1"/>
</dbReference>
<feature type="non-terminal residue" evidence="2">
    <location>
        <position position="1"/>
    </location>
</feature>
<dbReference type="AlphaFoldDB" id="A0AA39ZVP0"/>
<evidence type="ECO:0000259" key="1">
    <source>
        <dbReference type="Pfam" id="PF06985"/>
    </source>
</evidence>
<organism evidence="2 3">
    <name type="scientific">Lasiosphaeris hirsuta</name>
    <dbReference type="NCBI Taxonomy" id="260670"/>
    <lineage>
        <taxon>Eukaryota</taxon>
        <taxon>Fungi</taxon>
        <taxon>Dikarya</taxon>
        <taxon>Ascomycota</taxon>
        <taxon>Pezizomycotina</taxon>
        <taxon>Sordariomycetes</taxon>
        <taxon>Sordariomycetidae</taxon>
        <taxon>Sordariales</taxon>
        <taxon>Lasiosphaeriaceae</taxon>
        <taxon>Lasiosphaeris</taxon>
    </lineage>
</organism>
<dbReference type="InterPro" id="IPR052895">
    <property type="entry name" value="HetReg/Transcr_Mod"/>
</dbReference>
<proteinExistence type="predicted"/>
<feature type="non-terminal residue" evidence="2">
    <location>
        <position position="186"/>
    </location>
</feature>
<dbReference type="EMBL" id="JAUKUA010000007">
    <property type="protein sequence ID" value="KAK0704503.1"/>
    <property type="molecule type" value="Genomic_DNA"/>
</dbReference>
<protein>
    <submittedName>
        <fullName evidence="2">Heterokaryon incompatibility protein-domain-containing protein</fullName>
    </submittedName>
</protein>
<dbReference type="Proteomes" id="UP001172102">
    <property type="component" value="Unassembled WGS sequence"/>
</dbReference>
<comment type="caution">
    <text evidence="2">The sequence shown here is derived from an EMBL/GenBank/DDBJ whole genome shotgun (WGS) entry which is preliminary data.</text>
</comment>
<dbReference type="PANTHER" id="PTHR24148">
    <property type="entry name" value="ANKYRIN REPEAT DOMAIN-CONTAINING PROTEIN 39 HOMOLOG-RELATED"/>
    <property type="match status" value="1"/>
</dbReference>
<feature type="domain" description="Heterokaryon incompatibility" evidence="1">
    <location>
        <begin position="64"/>
        <end position="171"/>
    </location>
</feature>
<reference evidence="2" key="1">
    <citation type="submission" date="2023-06" db="EMBL/GenBank/DDBJ databases">
        <title>Genome-scale phylogeny and comparative genomics of the fungal order Sordariales.</title>
        <authorList>
            <consortium name="Lawrence Berkeley National Laboratory"/>
            <person name="Hensen N."/>
            <person name="Bonometti L."/>
            <person name="Westerberg I."/>
            <person name="Brannstrom I.O."/>
            <person name="Guillou S."/>
            <person name="Cros-Aarteil S."/>
            <person name="Calhoun S."/>
            <person name="Haridas S."/>
            <person name="Kuo A."/>
            <person name="Mondo S."/>
            <person name="Pangilinan J."/>
            <person name="Riley R."/>
            <person name="Labutti K."/>
            <person name="Andreopoulos B."/>
            <person name="Lipzen A."/>
            <person name="Chen C."/>
            <person name="Yanf M."/>
            <person name="Daum C."/>
            <person name="Ng V."/>
            <person name="Clum A."/>
            <person name="Steindorff A."/>
            <person name="Ohm R."/>
            <person name="Martin F."/>
            <person name="Silar P."/>
            <person name="Natvig D."/>
            <person name="Lalanne C."/>
            <person name="Gautier V."/>
            <person name="Ament-Velasquez S.L."/>
            <person name="Kruys A."/>
            <person name="Hutchinson M.I."/>
            <person name="Powell A.J."/>
            <person name="Barry K."/>
            <person name="Miller A.N."/>
            <person name="Grigoriev I.V."/>
            <person name="Debuchy R."/>
            <person name="Gladieux P."/>
            <person name="Thoren M.H."/>
            <person name="Johannesson H."/>
        </authorList>
    </citation>
    <scope>NUCLEOTIDE SEQUENCE</scope>
    <source>
        <strain evidence="2">SMH4607-1</strain>
    </source>
</reference>
<gene>
    <name evidence="2" type="ORF">B0H67DRAFT_467722</name>
</gene>
<keyword evidence="3" id="KW-1185">Reference proteome</keyword>
<name>A0AA39ZVP0_9PEZI</name>
<accession>A0AA39ZVP0</accession>
<evidence type="ECO:0000313" key="3">
    <source>
        <dbReference type="Proteomes" id="UP001172102"/>
    </source>
</evidence>
<sequence length="186" mass="20955">LSYVWGDPNDRVRVRINNSKVDLTRNLYNALVQIRDWRSSCESPGGAPDSTPPEPTPIALPLARVEWLWVDAICINQDDGVEKSKQVTRMGEIYGTAAQVVGWLGLPSPGIEDLGYELRRISSRVPDPVGLDIFRYRFADDIGADNFGQFGKAFADIVKREWFKRIWIVQESVLAKSEPILCVGRH</sequence>